<protein>
    <recommendedName>
        <fullName evidence="8">Wax synthase domain-containing protein</fullName>
    </recommendedName>
</protein>
<keyword evidence="5 7" id="KW-1133">Transmembrane helix</keyword>
<accession>A0ABR4AZL5</accession>
<evidence type="ECO:0000313" key="9">
    <source>
        <dbReference type="EMBL" id="KAL2050402.1"/>
    </source>
</evidence>
<sequence>MIFHVPHQTFCRLVRVSQKQTRHNTADKWEMEDVDTLALPNPDPSNGSSTSSQILGSSREIRDFELVWEYMPDPFWKRLAWTVDLVTSLRGLHWSWRSSQIPPVSHSSVRISQKRPFNAVAWLLFIYLSLDALNIIAKTDPYFWGITDNHSDLSVFHLESYIKISCHYHIFVSFLNLLIANMLIFDTAPLVFVQILGPSLVGTLGEPWMYAFAYGPIQAILDKGLQGFWALWWHQMFRFGCSSPGLWVADRLNIARSSKTAKSLRILVAFSLSGIVHACGCYTQWPSTSPLNVFLFFLAQPVGMVAQELVMLAARGLFLKSRNENFHRIGKSIFTVIWLRLTFWLMADEYARGGMWLIEPLPLSPLRCLGFGPAQNGWWRWQGIIPRVYWGDNWWQSGLAI</sequence>
<evidence type="ECO:0000256" key="7">
    <source>
        <dbReference type="SAM" id="Phobius"/>
    </source>
</evidence>
<name>A0ABR4AZL5_9LECA</name>
<reference evidence="9 10" key="1">
    <citation type="submission" date="2024-09" db="EMBL/GenBank/DDBJ databases">
        <title>Rethinking Asexuality: The Enigmatic Case of Functional Sexual Genes in Lepraria (Stereocaulaceae).</title>
        <authorList>
            <person name="Doellman M."/>
            <person name="Sun Y."/>
            <person name="Barcenas-Pena A."/>
            <person name="Lumbsch H.T."/>
            <person name="Grewe F."/>
        </authorList>
    </citation>
    <scope>NUCLEOTIDE SEQUENCE [LARGE SCALE GENOMIC DNA]</scope>
    <source>
        <strain evidence="9 10">Grewe 0041</strain>
    </source>
</reference>
<evidence type="ECO:0000256" key="6">
    <source>
        <dbReference type="ARBA" id="ARBA00023136"/>
    </source>
</evidence>
<dbReference type="Proteomes" id="UP001590951">
    <property type="component" value="Unassembled WGS sequence"/>
</dbReference>
<dbReference type="Pfam" id="PF13813">
    <property type="entry name" value="MBOAT_2"/>
    <property type="match status" value="1"/>
</dbReference>
<feature type="transmembrane region" description="Helical" evidence="7">
    <location>
        <begin position="266"/>
        <end position="285"/>
    </location>
</feature>
<evidence type="ECO:0000259" key="8">
    <source>
        <dbReference type="Pfam" id="PF13813"/>
    </source>
</evidence>
<feature type="transmembrane region" description="Helical" evidence="7">
    <location>
        <begin position="117"/>
        <end position="137"/>
    </location>
</feature>
<dbReference type="InterPro" id="IPR044851">
    <property type="entry name" value="Wax_synthase"/>
</dbReference>
<comment type="caution">
    <text evidence="9">The sequence shown here is derived from an EMBL/GenBank/DDBJ whole genome shotgun (WGS) entry which is preliminary data.</text>
</comment>
<organism evidence="9 10">
    <name type="scientific">Lepraria finkii</name>
    <dbReference type="NCBI Taxonomy" id="1340010"/>
    <lineage>
        <taxon>Eukaryota</taxon>
        <taxon>Fungi</taxon>
        <taxon>Dikarya</taxon>
        <taxon>Ascomycota</taxon>
        <taxon>Pezizomycotina</taxon>
        <taxon>Lecanoromycetes</taxon>
        <taxon>OSLEUM clade</taxon>
        <taxon>Lecanoromycetidae</taxon>
        <taxon>Lecanorales</taxon>
        <taxon>Lecanorineae</taxon>
        <taxon>Stereocaulaceae</taxon>
        <taxon>Lepraria</taxon>
    </lineage>
</organism>
<keyword evidence="4 7" id="KW-0812">Transmembrane</keyword>
<dbReference type="PANTHER" id="PTHR31595:SF67">
    <property type="entry name" value="WAX SYNTHASE DOMAIN-CONTAINING PROTEIN"/>
    <property type="match status" value="1"/>
</dbReference>
<dbReference type="InterPro" id="IPR032805">
    <property type="entry name" value="Wax_synthase_dom"/>
</dbReference>
<evidence type="ECO:0000256" key="5">
    <source>
        <dbReference type="ARBA" id="ARBA00022989"/>
    </source>
</evidence>
<comment type="subcellular location">
    <subcellularLocation>
        <location evidence="1">Membrane</location>
        <topology evidence="1">Multi-pass membrane protein</topology>
    </subcellularLocation>
</comment>
<keyword evidence="6 7" id="KW-0472">Membrane</keyword>
<keyword evidence="3" id="KW-0808">Transferase</keyword>
<dbReference type="PANTHER" id="PTHR31595">
    <property type="entry name" value="LONG-CHAIN-ALCOHOL O-FATTY-ACYLTRANSFERASE 3-RELATED"/>
    <property type="match status" value="1"/>
</dbReference>
<comment type="similarity">
    <text evidence="2">Belongs to the wax synthase family.</text>
</comment>
<feature type="transmembrane region" description="Helical" evidence="7">
    <location>
        <begin position="168"/>
        <end position="185"/>
    </location>
</feature>
<proteinExistence type="inferred from homology"/>
<keyword evidence="10" id="KW-1185">Reference proteome</keyword>
<evidence type="ECO:0000256" key="3">
    <source>
        <dbReference type="ARBA" id="ARBA00022679"/>
    </source>
</evidence>
<evidence type="ECO:0000256" key="2">
    <source>
        <dbReference type="ARBA" id="ARBA00007282"/>
    </source>
</evidence>
<feature type="domain" description="Wax synthase" evidence="8">
    <location>
        <begin position="223"/>
        <end position="298"/>
    </location>
</feature>
<gene>
    <name evidence="9" type="ORF">ABVK25_009374</name>
</gene>
<evidence type="ECO:0000313" key="10">
    <source>
        <dbReference type="Proteomes" id="UP001590951"/>
    </source>
</evidence>
<evidence type="ECO:0000256" key="4">
    <source>
        <dbReference type="ARBA" id="ARBA00022692"/>
    </source>
</evidence>
<feature type="transmembrane region" description="Helical" evidence="7">
    <location>
        <begin position="291"/>
        <end position="317"/>
    </location>
</feature>
<evidence type="ECO:0000256" key="1">
    <source>
        <dbReference type="ARBA" id="ARBA00004141"/>
    </source>
</evidence>
<dbReference type="EMBL" id="JBHFEH010000048">
    <property type="protein sequence ID" value="KAL2050402.1"/>
    <property type="molecule type" value="Genomic_DNA"/>
</dbReference>